<keyword evidence="3" id="KW-0804">Transcription</keyword>
<dbReference type="SUPFAM" id="SSF48008">
    <property type="entry name" value="GntR ligand-binding domain-like"/>
    <property type="match status" value="1"/>
</dbReference>
<evidence type="ECO:0000259" key="4">
    <source>
        <dbReference type="PROSITE" id="PS50949"/>
    </source>
</evidence>
<dbReference type="PANTHER" id="PTHR43537">
    <property type="entry name" value="TRANSCRIPTIONAL REGULATOR, GNTR FAMILY"/>
    <property type="match status" value="1"/>
</dbReference>
<dbReference type="GO" id="GO:0003700">
    <property type="term" value="F:DNA-binding transcription factor activity"/>
    <property type="evidence" value="ECO:0007669"/>
    <property type="project" value="InterPro"/>
</dbReference>
<dbReference type="OrthoDB" id="4535513at2"/>
<reference evidence="5 6" key="1">
    <citation type="submission" date="2016-10" db="EMBL/GenBank/DDBJ databases">
        <authorList>
            <person name="de Groot N.N."/>
        </authorList>
    </citation>
    <scope>NUCLEOTIDE SEQUENCE [LARGE SCALE GENOMIC DNA]</scope>
    <source>
        <strain evidence="5 6">CGMCC 4.5598</strain>
    </source>
</reference>
<dbReference type="Gene3D" id="1.10.10.10">
    <property type="entry name" value="Winged helix-like DNA-binding domain superfamily/Winged helix DNA-binding domain"/>
    <property type="match status" value="1"/>
</dbReference>
<dbReference type="PANTHER" id="PTHR43537:SF5">
    <property type="entry name" value="UXU OPERON TRANSCRIPTIONAL REGULATOR"/>
    <property type="match status" value="1"/>
</dbReference>
<dbReference type="SMART" id="SM00345">
    <property type="entry name" value="HTH_GNTR"/>
    <property type="match status" value="1"/>
</dbReference>
<dbReference type="InterPro" id="IPR000524">
    <property type="entry name" value="Tscrpt_reg_HTH_GntR"/>
</dbReference>
<dbReference type="Pfam" id="PF00392">
    <property type="entry name" value="GntR"/>
    <property type="match status" value="1"/>
</dbReference>
<dbReference type="Pfam" id="PF07729">
    <property type="entry name" value="FCD"/>
    <property type="match status" value="1"/>
</dbReference>
<dbReference type="Gene3D" id="1.20.120.530">
    <property type="entry name" value="GntR ligand-binding domain-like"/>
    <property type="match status" value="1"/>
</dbReference>
<evidence type="ECO:0000256" key="1">
    <source>
        <dbReference type="ARBA" id="ARBA00023015"/>
    </source>
</evidence>
<keyword evidence="1" id="KW-0805">Transcription regulation</keyword>
<dbReference type="GO" id="GO:0003677">
    <property type="term" value="F:DNA binding"/>
    <property type="evidence" value="ECO:0007669"/>
    <property type="project" value="UniProtKB-KW"/>
</dbReference>
<dbReference type="InterPro" id="IPR008920">
    <property type="entry name" value="TF_FadR/GntR_C"/>
</dbReference>
<dbReference type="SMART" id="SM00895">
    <property type="entry name" value="FCD"/>
    <property type="match status" value="1"/>
</dbReference>
<dbReference type="InterPro" id="IPR011711">
    <property type="entry name" value="GntR_C"/>
</dbReference>
<evidence type="ECO:0000313" key="5">
    <source>
        <dbReference type="EMBL" id="SEU19809.1"/>
    </source>
</evidence>
<dbReference type="SUPFAM" id="SSF46785">
    <property type="entry name" value="Winged helix' DNA-binding domain"/>
    <property type="match status" value="1"/>
</dbReference>
<dbReference type="InterPro" id="IPR036388">
    <property type="entry name" value="WH-like_DNA-bd_sf"/>
</dbReference>
<dbReference type="PROSITE" id="PS50949">
    <property type="entry name" value="HTH_GNTR"/>
    <property type="match status" value="1"/>
</dbReference>
<organism evidence="5 6">
    <name type="scientific">Nonomuraea wenchangensis</name>
    <dbReference type="NCBI Taxonomy" id="568860"/>
    <lineage>
        <taxon>Bacteria</taxon>
        <taxon>Bacillati</taxon>
        <taxon>Actinomycetota</taxon>
        <taxon>Actinomycetes</taxon>
        <taxon>Streptosporangiales</taxon>
        <taxon>Streptosporangiaceae</taxon>
        <taxon>Nonomuraea</taxon>
    </lineage>
</organism>
<gene>
    <name evidence="5" type="ORF">SAMN05421811_107163</name>
</gene>
<proteinExistence type="predicted"/>
<keyword evidence="6" id="KW-1185">Reference proteome</keyword>
<dbReference type="PRINTS" id="PR00035">
    <property type="entry name" value="HTHGNTR"/>
</dbReference>
<dbReference type="STRING" id="568860.SAMN05421811_107163"/>
<keyword evidence="2 5" id="KW-0238">DNA-binding</keyword>
<dbReference type="Proteomes" id="UP000199361">
    <property type="component" value="Unassembled WGS sequence"/>
</dbReference>
<evidence type="ECO:0000256" key="2">
    <source>
        <dbReference type="ARBA" id="ARBA00023125"/>
    </source>
</evidence>
<protein>
    <submittedName>
        <fullName evidence="5">DNA-binding transcriptional regulator, FadR family</fullName>
    </submittedName>
</protein>
<dbReference type="CDD" id="cd07377">
    <property type="entry name" value="WHTH_GntR"/>
    <property type="match status" value="1"/>
</dbReference>
<sequence>MGGPRFEPVRAVRAYERVVEQIEEAVESGALTPGERLPSERELMVQFSVGRSTVREALRVLQARGLVRSRPGDPNGAEVLPFSPVVLKKSMTTLARVSELSLGELAQFRMVLDATAVLLAARLRTEEHLAEMAAAVEDMKAAGATGFGAADVAGFGAADTAFHDAVARAGGNKLIQVCTDVVRAVMAGLVEDRLARAPDREALMRRGVAHHEDVIAALRAGDGPLAARLTRQWTYDSYAGHLPADERAALRALLE</sequence>
<accession>A0A1I0K983</accession>
<dbReference type="AlphaFoldDB" id="A0A1I0K983"/>
<evidence type="ECO:0000313" key="6">
    <source>
        <dbReference type="Proteomes" id="UP000199361"/>
    </source>
</evidence>
<feature type="domain" description="HTH gntR-type" evidence="4">
    <location>
        <begin position="12"/>
        <end position="82"/>
    </location>
</feature>
<dbReference type="RefSeq" id="WP_091084511.1">
    <property type="nucleotide sequence ID" value="NZ_FOHX01000007.1"/>
</dbReference>
<dbReference type="EMBL" id="FOHX01000007">
    <property type="protein sequence ID" value="SEU19809.1"/>
    <property type="molecule type" value="Genomic_DNA"/>
</dbReference>
<dbReference type="InterPro" id="IPR036390">
    <property type="entry name" value="WH_DNA-bd_sf"/>
</dbReference>
<name>A0A1I0K983_9ACTN</name>
<evidence type="ECO:0000256" key="3">
    <source>
        <dbReference type="ARBA" id="ARBA00023163"/>
    </source>
</evidence>